<organism evidence="1 2">
    <name type="scientific">Varroa destructor</name>
    <name type="common">Honeybee mite</name>
    <dbReference type="NCBI Taxonomy" id="109461"/>
    <lineage>
        <taxon>Eukaryota</taxon>
        <taxon>Metazoa</taxon>
        <taxon>Ecdysozoa</taxon>
        <taxon>Arthropoda</taxon>
        <taxon>Chelicerata</taxon>
        <taxon>Arachnida</taxon>
        <taxon>Acari</taxon>
        <taxon>Parasitiformes</taxon>
        <taxon>Mesostigmata</taxon>
        <taxon>Gamasina</taxon>
        <taxon>Dermanyssoidea</taxon>
        <taxon>Varroidae</taxon>
        <taxon>Varroa</taxon>
    </lineage>
</organism>
<protein>
    <submittedName>
        <fullName evidence="1">Uncharacterized protein</fullName>
    </submittedName>
</protein>
<keyword evidence="2" id="KW-1185">Reference proteome</keyword>
<reference evidence="1" key="1">
    <citation type="submission" date="2021-01" db="UniProtKB">
        <authorList>
            <consortium name="EnsemblMetazoa"/>
        </authorList>
    </citation>
    <scope>IDENTIFICATION</scope>
</reference>
<name>A0A7M7KP26_VARDE</name>
<dbReference type="RefSeq" id="XP_022663814.1">
    <property type="nucleotide sequence ID" value="XM_022808079.1"/>
</dbReference>
<dbReference type="EnsemblMetazoa" id="XM_022808079">
    <property type="protein sequence ID" value="XP_022663814"/>
    <property type="gene ID" value="LOC111251478"/>
</dbReference>
<evidence type="ECO:0000313" key="2">
    <source>
        <dbReference type="Proteomes" id="UP000594260"/>
    </source>
</evidence>
<dbReference type="AlphaFoldDB" id="A0A7M7KP26"/>
<proteinExistence type="predicted"/>
<evidence type="ECO:0000313" key="1">
    <source>
        <dbReference type="EnsemblMetazoa" id="XP_022663814"/>
    </source>
</evidence>
<accession>A0A7M7KP26</accession>
<sequence>MDTFPIRRVRGRSFGIYRLERRIFSLRYRLRHRFSGAMQLKCCQGGAQPISMVRFVGVQRHQGKPSTSLVRVTYHTIVHTNLFFGRVRRRERGNLRLTWAVSAIITWSTSKLCPDLCGRSNVYLS</sequence>
<dbReference type="GeneID" id="111251478"/>
<dbReference type="Proteomes" id="UP000594260">
    <property type="component" value="Unplaced"/>
</dbReference>